<dbReference type="Proteomes" id="UP001058271">
    <property type="component" value="Chromosome"/>
</dbReference>
<evidence type="ECO:0000313" key="2">
    <source>
        <dbReference type="Proteomes" id="UP001058271"/>
    </source>
</evidence>
<proteinExistence type="predicted"/>
<keyword evidence="2" id="KW-1185">Reference proteome</keyword>
<name>A0ABY5Z0V6_9ACTN</name>
<accession>A0ABY5Z0V6</accession>
<gene>
    <name evidence="1" type="ORF">Drose_26135</name>
</gene>
<organism evidence="1 2">
    <name type="scientific">Dactylosporangium roseum</name>
    <dbReference type="NCBI Taxonomy" id="47989"/>
    <lineage>
        <taxon>Bacteria</taxon>
        <taxon>Bacillati</taxon>
        <taxon>Actinomycetota</taxon>
        <taxon>Actinomycetes</taxon>
        <taxon>Micromonosporales</taxon>
        <taxon>Micromonosporaceae</taxon>
        <taxon>Dactylosporangium</taxon>
    </lineage>
</organism>
<protein>
    <submittedName>
        <fullName evidence="1">Uncharacterized protein</fullName>
    </submittedName>
</protein>
<dbReference type="RefSeq" id="WP_260724007.1">
    <property type="nucleotide sequence ID" value="NZ_BAAABS010000018.1"/>
</dbReference>
<evidence type="ECO:0000313" key="1">
    <source>
        <dbReference type="EMBL" id="UWZ34680.1"/>
    </source>
</evidence>
<dbReference type="EMBL" id="CP073721">
    <property type="protein sequence ID" value="UWZ34680.1"/>
    <property type="molecule type" value="Genomic_DNA"/>
</dbReference>
<sequence>MPAGTRLHTVLVTNKAAFDGPATLVEIGSMTLTDSVEVLRRYRTGSDTEVEALAKRLDGHPMALKLAGRELRDLGGRLRSPRCAMA</sequence>
<reference evidence="1" key="1">
    <citation type="submission" date="2021-04" db="EMBL/GenBank/DDBJ databases">
        <title>Biosynthetic gene clusters of Dactylosporangioum roseum.</title>
        <authorList>
            <person name="Hartkoorn R.C."/>
            <person name="Beaudoing E."/>
            <person name="Hot D."/>
            <person name="Moureu S."/>
        </authorList>
    </citation>
    <scope>NUCLEOTIDE SEQUENCE</scope>
    <source>
        <strain evidence="1">NRRL B-16295</strain>
    </source>
</reference>